<proteinExistence type="predicted"/>
<gene>
    <name evidence="1" type="ORF">BJ875DRAFT_429596</name>
</gene>
<keyword evidence="2" id="KW-1185">Reference proteome</keyword>
<evidence type="ECO:0000313" key="1">
    <source>
        <dbReference type="EMBL" id="KAG9231532.1"/>
    </source>
</evidence>
<sequence>MNKRGFDYFSEYDLDFCKQHILNIVSGLKYSTVRYLISSSLQYSAYLDYNLYFRQGGPEAGRRVLVVHLFTKGSRTRYYSGSYRHKLPTIVGRRFLYEVPNSTLTIVGY</sequence>
<dbReference type="Proteomes" id="UP000824998">
    <property type="component" value="Unassembled WGS sequence"/>
</dbReference>
<dbReference type="AlphaFoldDB" id="A0A9P7YDL4"/>
<reference evidence="1" key="1">
    <citation type="journal article" date="2021" name="IMA Fungus">
        <title>Genomic characterization of three marine fungi, including Emericellopsis atlantica sp. nov. with signatures of a generalist lifestyle and marine biomass degradation.</title>
        <authorList>
            <person name="Hagestad O.C."/>
            <person name="Hou L."/>
            <person name="Andersen J.H."/>
            <person name="Hansen E.H."/>
            <person name="Altermark B."/>
            <person name="Li C."/>
            <person name="Kuhnert E."/>
            <person name="Cox R.J."/>
            <person name="Crous P.W."/>
            <person name="Spatafora J.W."/>
            <person name="Lail K."/>
            <person name="Amirebrahimi M."/>
            <person name="Lipzen A."/>
            <person name="Pangilinan J."/>
            <person name="Andreopoulos W."/>
            <person name="Hayes R.D."/>
            <person name="Ng V."/>
            <person name="Grigoriev I.V."/>
            <person name="Jackson S.A."/>
            <person name="Sutton T.D.S."/>
            <person name="Dobson A.D.W."/>
            <person name="Rama T."/>
        </authorList>
    </citation>
    <scope>NUCLEOTIDE SEQUENCE</scope>
    <source>
        <strain evidence="1">TRa018bII</strain>
    </source>
</reference>
<evidence type="ECO:0000313" key="2">
    <source>
        <dbReference type="Proteomes" id="UP000824998"/>
    </source>
</evidence>
<accession>A0A9P7YDL4</accession>
<organism evidence="1 2">
    <name type="scientific">Amylocarpus encephaloides</name>
    <dbReference type="NCBI Taxonomy" id="45428"/>
    <lineage>
        <taxon>Eukaryota</taxon>
        <taxon>Fungi</taxon>
        <taxon>Dikarya</taxon>
        <taxon>Ascomycota</taxon>
        <taxon>Pezizomycotina</taxon>
        <taxon>Leotiomycetes</taxon>
        <taxon>Helotiales</taxon>
        <taxon>Helotiales incertae sedis</taxon>
        <taxon>Amylocarpus</taxon>
    </lineage>
</organism>
<protein>
    <submittedName>
        <fullName evidence="1">Uncharacterized protein</fullName>
    </submittedName>
</protein>
<comment type="caution">
    <text evidence="1">The sequence shown here is derived from an EMBL/GenBank/DDBJ whole genome shotgun (WGS) entry which is preliminary data.</text>
</comment>
<name>A0A9P7YDL4_9HELO</name>
<dbReference type="EMBL" id="MU251596">
    <property type="protein sequence ID" value="KAG9231532.1"/>
    <property type="molecule type" value="Genomic_DNA"/>
</dbReference>
<dbReference type="OrthoDB" id="5068804at2759"/>